<comment type="caution">
    <text evidence="17">The sequence shown here is derived from an EMBL/GenBank/DDBJ whole genome shotgun (WGS) entry which is preliminary data.</text>
</comment>
<evidence type="ECO:0000256" key="4">
    <source>
        <dbReference type="ARBA" id="ARBA00022695"/>
    </source>
</evidence>
<evidence type="ECO:0000256" key="5">
    <source>
        <dbReference type="ARBA" id="ARBA00022705"/>
    </source>
</evidence>
<dbReference type="FunFam" id="3.90.980.10:FF:000001">
    <property type="entry name" value="DNA primase"/>
    <property type="match status" value="1"/>
</dbReference>
<evidence type="ECO:0000259" key="16">
    <source>
        <dbReference type="PROSITE" id="PS50880"/>
    </source>
</evidence>
<dbReference type="GO" id="GO:0005737">
    <property type="term" value="C:cytoplasm"/>
    <property type="evidence" value="ECO:0007669"/>
    <property type="project" value="TreeGrafter"/>
</dbReference>
<dbReference type="Pfam" id="PF08275">
    <property type="entry name" value="DNAG_N"/>
    <property type="match status" value="1"/>
</dbReference>
<dbReference type="InterPro" id="IPR050219">
    <property type="entry name" value="DnaG_primase"/>
</dbReference>
<keyword evidence="18" id="KW-1185">Reference proteome</keyword>
<keyword evidence="10 12" id="KW-0238">DNA-binding</keyword>
<dbReference type="InterPro" id="IPR006295">
    <property type="entry name" value="DNA_primase_DnaG"/>
</dbReference>
<dbReference type="FunFam" id="3.40.1360.10:FF:000002">
    <property type="entry name" value="DNA primase"/>
    <property type="match status" value="1"/>
</dbReference>
<feature type="domain" description="Toprim" evidence="16">
    <location>
        <begin position="262"/>
        <end position="344"/>
    </location>
</feature>
<dbReference type="HAMAP" id="MF_00974">
    <property type="entry name" value="DNA_primase_DnaG"/>
    <property type="match status" value="1"/>
</dbReference>
<dbReference type="PANTHER" id="PTHR30313">
    <property type="entry name" value="DNA PRIMASE"/>
    <property type="match status" value="1"/>
</dbReference>
<dbReference type="GO" id="GO:0000428">
    <property type="term" value="C:DNA-directed RNA polymerase complex"/>
    <property type="evidence" value="ECO:0007669"/>
    <property type="project" value="UniProtKB-KW"/>
</dbReference>
<dbReference type="GO" id="GO:0003677">
    <property type="term" value="F:DNA binding"/>
    <property type="evidence" value="ECO:0007669"/>
    <property type="project" value="UniProtKB-KW"/>
</dbReference>
<dbReference type="InterPro" id="IPR013264">
    <property type="entry name" value="DNAG_N"/>
</dbReference>
<name>A0A231UX41_9HYPH</name>
<accession>A0A231UX41</accession>
<evidence type="ECO:0000256" key="6">
    <source>
        <dbReference type="ARBA" id="ARBA00022723"/>
    </source>
</evidence>
<comment type="catalytic activity">
    <reaction evidence="12">
        <text>ssDNA + n NTP = ssDNA/pppN(pN)n-1 hybrid + (n-1) diphosphate.</text>
        <dbReference type="EC" id="2.7.7.101"/>
    </reaction>
</comment>
<dbReference type="Gene3D" id="3.90.580.10">
    <property type="entry name" value="Zinc finger, CHC2-type domain"/>
    <property type="match status" value="1"/>
</dbReference>
<dbReference type="PANTHER" id="PTHR30313:SF2">
    <property type="entry name" value="DNA PRIMASE"/>
    <property type="match status" value="1"/>
</dbReference>
<evidence type="ECO:0000256" key="12">
    <source>
        <dbReference type="HAMAP-Rule" id="MF_00974"/>
    </source>
</evidence>
<keyword evidence="5 12" id="KW-0235">DNA replication</keyword>
<dbReference type="Pfam" id="PF01807">
    <property type="entry name" value="Zn_ribbon_DnaG"/>
    <property type="match status" value="1"/>
</dbReference>
<sequence>MRFSPSFLDEIRDRVPISSVIGQRVTFDRKKSNPGKGDHWACCPFHGEKTPSFHCEDRKGRYHCFGCGVSGDHFRFLTELDGMPFPEAVERIAEMAGVPMPAPDPQAAAREEKRATLSDVMAMAAAFYQQQLQGGQGAHARAYLRERGLGSAVQARFGMGYAPDSRNALKLHLADQGVDQAAMAACGLVVSGEDIAVSYDRFRDRIMFPIEDTRGRVIAFGGRAMKPDALAKYLNSPETDLFHKSRVLFNHGPARKAAQNAHTVIAVEGYVDVIALAQAGIEHAVAPLGTALTEEQLDLLWRITGEPILCFDGDEAGRKAAYRAADMVLPKIAAGRSLRFALLPDGKDPDDLIRSDGVDALKTELARALPLADIIFMRETAGGAFTTPERRAELERSLFSQVGRIGDETVRRFYGQDMRRRLNSLFGGSSRSGGSGGSQSQERRFGKRGSDVVQRTSRLTVSDSLARSRLLARRGASMGVREAAIVMILVTHPLLVGEYFEALERLDLGHDELTSLLSALMEGLATGDSSDDGEAARQSLIERGLGDILAQTEELVRRARFWPAEADAALDDAREAFRQALHLHQVSRSLNRELRDAEAELGRDPTDANYRHFLEIQRRFRDARATEALLDGFGLQSGRGKAQVES</sequence>
<dbReference type="GO" id="GO:0003899">
    <property type="term" value="F:DNA-directed RNA polymerase activity"/>
    <property type="evidence" value="ECO:0007669"/>
    <property type="project" value="UniProtKB-UniRule"/>
</dbReference>
<keyword evidence="2 12" id="KW-0639">Primosome</keyword>
<keyword evidence="3 12" id="KW-0808">Transferase</keyword>
<dbReference type="GO" id="GO:1990077">
    <property type="term" value="C:primosome complex"/>
    <property type="evidence" value="ECO:0007669"/>
    <property type="project" value="UniProtKB-KW"/>
</dbReference>
<dbReference type="InterPro" id="IPR006171">
    <property type="entry name" value="TOPRIM_dom"/>
</dbReference>
<dbReference type="CDD" id="cd03364">
    <property type="entry name" value="TOPRIM_DnaG_primases"/>
    <property type="match status" value="1"/>
</dbReference>
<dbReference type="GO" id="GO:0006269">
    <property type="term" value="P:DNA replication, synthesis of primer"/>
    <property type="evidence" value="ECO:0007669"/>
    <property type="project" value="UniProtKB-UniRule"/>
</dbReference>
<keyword evidence="7 12" id="KW-0863">Zinc-finger</keyword>
<dbReference type="SUPFAM" id="SSF57783">
    <property type="entry name" value="Zinc beta-ribbon"/>
    <property type="match status" value="1"/>
</dbReference>
<evidence type="ECO:0000256" key="8">
    <source>
        <dbReference type="ARBA" id="ARBA00022833"/>
    </source>
</evidence>
<evidence type="ECO:0000313" key="17">
    <source>
        <dbReference type="EMBL" id="OXT00505.1"/>
    </source>
</evidence>
<evidence type="ECO:0000256" key="9">
    <source>
        <dbReference type="ARBA" id="ARBA00022842"/>
    </source>
</evidence>
<dbReference type="AlphaFoldDB" id="A0A231UX41"/>
<feature type="zinc finger region" description="CHC2-type" evidence="12 14">
    <location>
        <begin position="43"/>
        <end position="67"/>
    </location>
</feature>
<dbReference type="InterPro" id="IPR034151">
    <property type="entry name" value="TOPRIM_DnaG_bac"/>
</dbReference>
<protein>
    <recommendedName>
        <fullName evidence="12 13">DNA primase</fullName>
        <ecNumber evidence="12">2.7.7.101</ecNumber>
    </recommendedName>
</protein>
<dbReference type="InterPro" id="IPR036977">
    <property type="entry name" value="DNA_primase_Znf_CHC2"/>
</dbReference>
<dbReference type="Gene3D" id="3.40.1360.10">
    <property type="match status" value="1"/>
</dbReference>
<dbReference type="InterPro" id="IPR030846">
    <property type="entry name" value="DnaG_bac"/>
</dbReference>
<dbReference type="Pfam" id="PF13155">
    <property type="entry name" value="Toprim_2"/>
    <property type="match status" value="1"/>
</dbReference>
<gene>
    <name evidence="12" type="primary">dnaG</name>
    <name evidence="17" type="ORF">B7H23_10340</name>
</gene>
<evidence type="ECO:0000256" key="13">
    <source>
        <dbReference type="PIRNR" id="PIRNR002811"/>
    </source>
</evidence>
<evidence type="ECO:0000256" key="1">
    <source>
        <dbReference type="ARBA" id="ARBA00022478"/>
    </source>
</evidence>
<evidence type="ECO:0000256" key="2">
    <source>
        <dbReference type="ARBA" id="ARBA00022515"/>
    </source>
</evidence>
<keyword evidence="11 12" id="KW-0804">Transcription</keyword>
<reference evidence="18" key="1">
    <citation type="journal article" date="2017" name="Int. J. Syst. Evol. Microbiol.">
        <title>Notoacmeibacter marinus gen. nov., sp. nov., isolated from the gut of a limpet and proposal of Notoacmeibacteraceae fam. nov. in the order Rhizobiales of the class Alphaproteobacteria.</title>
        <authorList>
            <person name="Huang Z."/>
            <person name="Guo F."/>
            <person name="Lai Q."/>
        </authorList>
    </citation>
    <scope>NUCLEOTIDE SEQUENCE [LARGE SCALE GENOMIC DNA]</scope>
    <source>
        <strain evidence="18">XMTR2A4</strain>
    </source>
</reference>
<dbReference type="PIRSF" id="PIRSF002811">
    <property type="entry name" value="DnaG"/>
    <property type="match status" value="1"/>
</dbReference>
<comment type="subunit">
    <text evidence="12">Monomer. Interacts with DnaB.</text>
</comment>
<evidence type="ECO:0000256" key="10">
    <source>
        <dbReference type="ARBA" id="ARBA00023125"/>
    </source>
</evidence>
<dbReference type="InterPro" id="IPR002694">
    <property type="entry name" value="Znf_CHC2"/>
</dbReference>
<evidence type="ECO:0000256" key="7">
    <source>
        <dbReference type="ARBA" id="ARBA00022771"/>
    </source>
</evidence>
<keyword evidence="9" id="KW-0460">Magnesium</keyword>
<organism evidence="17 18">
    <name type="scientific">Notoacmeibacter marinus</name>
    <dbReference type="NCBI Taxonomy" id="1876515"/>
    <lineage>
        <taxon>Bacteria</taxon>
        <taxon>Pseudomonadati</taxon>
        <taxon>Pseudomonadota</taxon>
        <taxon>Alphaproteobacteria</taxon>
        <taxon>Hyphomicrobiales</taxon>
        <taxon>Notoacmeibacteraceae</taxon>
        <taxon>Notoacmeibacter</taxon>
    </lineage>
</organism>
<dbReference type="GO" id="GO:0008270">
    <property type="term" value="F:zinc ion binding"/>
    <property type="evidence" value="ECO:0007669"/>
    <property type="project" value="UniProtKB-UniRule"/>
</dbReference>
<dbReference type="Gene3D" id="3.90.980.10">
    <property type="entry name" value="DNA primase, catalytic core, N-terminal domain"/>
    <property type="match status" value="1"/>
</dbReference>
<dbReference type="SMART" id="SM00493">
    <property type="entry name" value="TOPRIM"/>
    <property type="match status" value="1"/>
</dbReference>
<evidence type="ECO:0000256" key="15">
    <source>
        <dbReference type="SAM" id="MobiDB-lite"/>
    </source>
</evidence>
<comment type="cofactor">
    <cofactor evidence="12 13 14">
        <name>Zn(2+)</name>
        <dbReference type="ChEBI" id="CHEBI:29105"/>
    </cofactor>
    <text evidence="12 13 14">Binds 1 zinc ion per monomer.</text>
</comment>
<dbReference type="Proteomes" id="UP000215405">
    <property type="component" value="Unassembled WGS sequence"/>
</dbReference>
<evidence type="ECO:0000256" key="14">
    <source>
        <dbReference type="PIRSR" id="PIRSR002811-1"/>
    </source>
</evidence>
<evidence type="ECO:0000256" key="11">
    <source>
        <dbReference type="ARBA" id="ARBA00023163"/>
    </source>
</evidence>
<evidence type="ECO:0000313" key="18">
    <source>
        <dbReference type="Proteomes" id="UP000215405"/>
    </source>
</evidence>
<dbReference type="EMBL" id="NBYO01000002">
    <property type="protein sequence ID" value="OXT00505.1"/>
    <property type="molecule type" value="Genomic_DNA"/>
</dbReference>
<comment type="function">
    <text evidence="12 13">RNA polymerase that catalyzes the synthesis of short RNA molecules used as primers for DNA polymerase during DNA replication.</text>
</comment>
<feature type="region of interest" description="Disordered" evidence="15">
    <location>
        <begin position="425"/>
        <end position="454"/>
    </location>
</feature>
<keyword evidence="4 12" id="KW-0548">Nucleotidyltransferase</keyword>
<dbReference type="SMART" id="SM00400">
    <property type="entry name" value="ZnF_CHCC"/>
    <property type="match status" value="1"/>
</dbReference>
<keyword evidence="8 12" id="KW-0862">Zinc</keyword>
<comment type="similarity">
    <text evidence="12 13">Belongs to the DnaG primase family.</text>
</comment>
<dbReference type="RefSeq" id="WP_094077331.1">
    <property type="nucleotide sequence ID" value="NZ_NBYO01000002.1"/>
</dbReference>
<dbReference type="PROSITE" id="PS50880">
    <property type="entry name" value="TOPRIM"/>
    <property type="match status" value="1"/>
</dbReference>
<proteinExistence type="inferred from homology"/>
<dbReference type="SUPFAM" id="SSF56731">
    <property type="entry name" value="DNA primase core"/>
    <property type="match status" value="1"/>
</dbReference>
<dbReference type="InterPro" id="IPR037068">
    <property type="entry name" value="DNA_primase_core_N_sf"/>
</dbReference>
<keyword evidence="6 12" id="KW-0479">Metal-binding</keyword>
<evidence type="ECO:0000256" key="3">
    <source>
        <dbReference type="ARBA" id="ARBA00022679"/>
    </source>
</evidence>
<feature type="compositionally biased region" description="Basic and acidic residues" evidence="15">
    <location>
        <begin position="441"/>
        <end position="450"/>
    </location>
</feature>
<dbReference type="NCBIfam" id="TIGR01391">
    <property type="entry name" value="dnaG"/>
    <property type="match status" value="1"/>
</dbReference>
<keyword evidence="1 12" id="KW-0240">DNA-directed RNA polymerase</keyword>
<dbReference type="EC" id="2.7.7.101" evidence="12"/>
<comment type="domain">
    <text evidence="12">Contains an N-terminal zinc-binding domain, a central core domain that contains the primase activity, and a C-terminal DnaB-binding domain.</text>
</comment>